<dbReference type="OrthoDB" id="420651at2"/>
<dbReference type="GeneID" id="302999013"/>
<name>F2NSI9_TRES6</name>
<dbReference type="RefSeq" id="WP_013702044.1">
    <property type="nucleotide sequence ID" value="NC_015385.1"/>
</dbReference>
<sequence>MAINEKSFVKLSANVGMFCHSTNIGVVFSNDEIFLIDSGQSEEDGKLIAETLSSLFPEKKIKAVIQTHSHADHCGGSLYLKKNLETQIWASAESARIMEVPAIIGAIYCGGVSLKEFDIPQFMPPEPIFTDRILTEEKIELDDVFISFYFLPGHFFDQIGILVQDKSDGIKSFFLGDSFFGIELLKKTWIPFLCNQKDFRKSVRKIASIKSDFYIPGHGSKCTFATINAFAEINIMVTYEFESLILKKIKEGFRTTEELLKAIADYSSIKMKVVPFYLIGTTLRSYLSCLEHEGQIACEIIDNKLIWRTLK</sequence>
<dbReference type="Proteomes" id="UP000006852">
    <property type="component" value="Chromosome"/>
</dbReference>
<feature type="domain" description="Metallo-beta-lactamase" evidence="1">
    <location>
        <begin position="21"/>
        <end position="218"/>
    </location>
</feature>
<dbReference type="Gene3D" id="3.60.15.10">
    <property type="entry name" value="Ribonuclease Z/Hydroxyacylglutathione hydrolase-like"/>
    <property type="match status" value="1"/>
</dbReference>
<organism evidence="2 3">
    <name type="scientific">Treponema succinifaciens (strain ATCC 33096 / DSM 2489 / 6091)</name>
    <dbReference type="NCBI Taxonomy" id="869209"/>
    <lineage>
        <taxon>Bacteria</taxon>
        <taxon>Pseudomonadati</taxon>
        <taxon>Spirochaetota</taxon>
        <taxon>Spirochaetia</taxon>
        <taxon>Spirochaetales</taxon>
        <taxon>Treponemataceae</taxon>
        <taxon>Treponema</taxon>
    </lineage>
</organism>
<reference evidence="3" key="2">
    <citation type="submission" date="2011-04" db="EMBL/GenBank/DDBJ databases">
        <title>The complete genome of chromosome of Treponema succinifaciens DSM 2489.</title>
        <authorList>
            <person name="Lucas S."/>
            <person name="Copeland A."/>
            <person name="Lapidus A."/>
            <person name="Bruce D."/>
            <person name="Goodwin L."/>
            <person name="Pitluck S."/>
            <person name="Peters L."/>
            <person name="Kyrpides N."/>
            <person name="Mavromatis K."/>
            <person name="Ivanova N."/>
            <person name="Ovchinnikova G."/>
            <person name="Teshima H."/>
            <person name="Detter J.C."/>
            <person name="Tapia R."/>
            <person name="Han C."/>
            <person name="Land M."/>
            <person name="Hauser L."/>
            <person name="Markowitz V."/>
            <person name="Cheng J.-F."/>
            <person name="Hugenholtz P."/>
            <person name="Woyke T."/>
            <person name="Wu D."/>
            <person name="Gronow S."/>
            <person name="Wellnitz S."/>
            <person name="Brambilla E."/>
            <person name="Klenk H.-P."/>
            <person name="Eisen J.A."/>
        </authorList>
    </citation>
    <scope>NUCLEOTIDE SEQUENCE [LARGE SCALE GENOMIC DNA]</scope>
    <source>
        <strain evidence="3">ATCC 33096 / DSM 2489 / 6091</strain>
    </source>
</reference>
<dbReference type="STRING" id="869209.Tresu_1874"/>
<dbReference type="Pfam" id="PF00753">
    <property type="entry name" value="Lactamase_B"/>
    <property type="match status" value="1"/>
</dbReference>
<gene>
    <name evidence="2" type="ordered locus">Tresu_1874</name>
</gene>
<dbReference type="CDD" id="cd07743">
    <property type="entry name" value="metallo-hydrolase-like_MBL-fold"/>
    <property type="match status" value="1"/>
</dbReference>
<reference evidence="2 3" key="1">
    <citation type="journal article" date="2011" name="Stand. Genomic Sci.">
        <title>Complete genome sequence of Treponema succinifaciens type strain (6091).</title>
        <authorList>
            <person name="Han C."/>
            <person name="Gronow S."/>
            <person name="Teshima H."/>
            <person name="Lapidus A."/>
            <person name="Nolan M."/>
            <person name="Lucas S."/>
            <person name="Hammon N."/>
            <person name="Deshpande S."/>
            <person name="Cheng J.F."/>
            <person name="Zeytun A."/>
            <person name="Tapia R."/>
            <person name="Goodwin L."/>
            <person name="Pitluck S."/>
            <person name="Liolios K."/>
            <person name="Pagani I."/>
            <person name="Ivanova N."/>
            <person name="Mavromatis K."/>
            <person name="Mikhailova N."/>
            <person name="Huntemann M."/>
            <person name="Pati A."/>
            <person name="Chen A."/>
            <person name="Palaniappan K."/>
            <person name="Land M."/>
            <person name="Hauser L."/>
            <person name="Brambilla E.M."/>
            <person name="Rohde M."/>
            <person name="Goker M."/>
            <person name="Woyke T."/>
            <person name="Bristow J."/>
            <person name="Eisen J.A."/>
            <person name="Markowitz V."/>
            <person name="Hugenholtz P."/>
            <person name="Kyrpides N.C."/>
            <person name="Klenk H.P."/>
            <person name="Detter J.C."/>
        </authorList>
    </citation>
    <scope>NUCLEOTIDE SEQUENCE [LARGE SCALE GENOMIC DNA]</scope>
    <source>
        <strain evidence="3">ATCC 33096 / DSM 2489 / 6091</strain>
    </source>
</reference>
<evidence type="ECO:0000313" key="3">
    <source>
        <dbReference type="Proteomes" id="UP000006852"/>
    </source>
</evidence>
<evidence type="ECO:0000259" key="1">
    <source>
        <dbReference type="SMART" id="SM00849"/>
    </source>
</evidence>
<dbReference type="InterPro" id="IPR001279">
    <property type="entry name" value="Metallo-B-lactamas"/>
</dbReference>
<dbReference type="KEGG" id="tsu:Tresu_1874"/>
<dbReference type="HOGENOM" id="CLU_061754_1_0_12"/>
<dbReference type="eggNOG" id="COG0491">
    <property type="taxonomic scope" value="Bacteria"/>
</dbReference>
<keyword evidence="3" id="KW-1185">Reference proteome</keyword>
<dbReference type="EMBL" id="CP002631">
    <property type="protein sequence ID" value="AEB14763.1"/>
    <property type="molecule type" value="Genomic_DNA"/>
</dbReference>
<accession>F2NSI9</accession>
<dbReference type="SUPFAM" id="SSF56281">
    <property type="entry name" value="Metallo-hydrolase/oxidoreductase"/>
    <property type="match status" value="1"/>
</dbReference>
<dbReference type="InterPro" id="IPR050662">
    <property type="entry name" value="Sec-metab_biosynth-thioest"/>
</dbReference>
<dbReference type="PANTHER" id="PTHR23131:SF0">
    <property type="entry name" value="ENDORIBONUCLEASE LACTB2"/>
    <property type="match status" value="1"/>
</dbReference>
<proteinExistence type="predicted"/>
<dbReference type="AlphaFoldDB" id="F2NSI9"/>
<dbReference type="InterPro" id="IPR036866">
    <property type="entry name" value="RibonucZ/Hydroxyglut_hydro"/>
</dbReference>
<evidence type="ECO:0000313" key="2">
    <source>
        <dbReference type="EMBL" id="AEB14763.1"/>
    </source>
</evidence>
<dbReference type="PANTHER" id="PTHR23131">
    <property type="entry name" value="ENDORIBONUCLEASE LACTB2"/>
    <property type="match status" value="1"/>
</dbReference>
<protein>
    <submittedName>
        <fullName evidence="2">Beta-lactamase domain protein</fullName>
    </submittedName>
</protein>
<dbReference type="SMART" id="SM00849">
    <property type="entry name" value="Lactamase_B"/>
    <property type="match status" value="1"/>
</dbReference>